<keyword evidence="1" id="KW-0812">Transmembrane</keyword>
<dbReference type="AlphaFoldDB" id="A0A1V6Z0K4"/>
<dbReference type="GO" id="GO:0006629">
    <property type="term" value="P:lipid metabolic process"/>
    <property type="evidence" value="ECO:0007669"/>
    <property type="project" value="InterPro"/>
</dbReference>
<keyword evidence="5" id="KW-1185">Reference proteome</keyword>
<feature type="transmembrane region" description="Helical" evidence="1">
    <location>
        <begin position="261"/>
        <end position="285"/>
    </location>
</feature>
<feature type="transmembrane region" description="Helical" evidence="1">
    <location>
        <begin position="50"/>
        <end position="69"/>
    </location>
</feature>
<dbReference type="GO" id="GO:0072330">
    <property type="term" value="P:monocarboxylic acid biosynthetic process"/>
    <property type="evidence" value="ECO:0007669"/>
    <property type="project" value="UniProtKB-ARBA"/>
</dbReference>
<accession>A0A1V6Z0K4</accession>
<dbReference type="InterPro" id="IPR005804">
    <property type="entry name" value="FA_desaturase_dom"/>
</dbReference>
<dbReference type="SUPFAM" id="SSF53474">
    <property type="entry name" value="alpha/beta-Hydrolases"/>
    <property type="match status" value="1"/>
</dbReference>
<dbReference type="EMBL" id="MOOB01000006">
    <property type="protein sequence ID" value="OQE93058.1"/>
    <property type="molecule type" value="Genomic_DNA"/>
</dbReference>
<evidence type="ECO:0000259" key="3">
    <source>
        <dbReference type="Pfam" id="PF07859"/>
    </source>
</evidence>
<feature type="domain" description="Alpha/beta hydrolase fold-3" evidence="3">
    <location>
        <begin position="520"/>
        <end position="713"/>
    </location>
</feature>
<dbReference type="Proteomes" id="UP000191691">
    <property type="component" value="Unassembled WGS sequence"/>
</dbReference>
<keyword evidence="1" id="KW-1133">Transmembrane helix</keyword>
<feature type="transmembrane region" description="Helical" evidence="1">
    <location>
        <begin position="115"/>
        <end position="133"/>
    </location>
</feature>
<evidence type="ECO:0008006" key="6">
    <source>
        <dbReference type="Google" id="ProtNLM"/>
    </source>
</evidence>
<dbReference type="InterPro" id="IPR029058">
    <property type="entry name" value="AB_hydrolase_fold"/>
</dbReference>
<evidence type="ECO:0000256" key="1">
    <source>
        <dbReference type="SAM" id="Phobius"/>
    </source>
</evidence>
<gene>
    <name evidence="4" type="ORF">PENNAL_c0006G05858</name>
</gene>
<reference evidence="5" key="1">
    <citation type="journal article" date="2017" name="Nat. Microbiol.">
        <title>Global analysis of biosynthetic gene clusters reveals vast potential of secondary metabolite production in Penicillium species.</title>
        <authorList>
            <person name="Nielsen J.C."/>
            <person name="Grijseels S."/>
            <person name="Prigent S."/>
            <person name="Ji B."/>
            <person name="Dainat J."/>
            <person name="Nielsen K.F."/>
            <person name="Frisvad J.C."/>
            <person name="Workman M."/>
            <person name="Nielsen J."/>
        </authorList>
    </citation>
    <scope>NUCLEOTIDE SEQUENCE [LARGE SCALE GENOMIC DNA]</scope>
    <source>
        <strain evidence="5">IBT 13039</strain>
    </source>
</reference>
<dbReference type="STRING" id="60175.A0A1V6Z0K4"/>
<sequence length="776" mass="87291">MAAASQGDPGPKHIDLYGNIYEVPEFTMKQIYAAIPAHCFRPSTARGLGYVARDLTLLGSLAWITYTYTPAVPSIALRTMVYTLYTVIAGMIMTGIWILAHECGHGAFSPSRRTNNLVGFVLHSILLVPYYSWKITHSHHHKATGDLQRDVVYVPHSREYLIKSTFGQDADSHSFTELTEDAPIVTLWHCILFQIFGWPLYMLDNLSGQKGASGFPQHSHYWFGPDSALCKKSELFTVFLSDLGVATTCVGLFLATQVFSVWTVLVFYGIPYLWLNQWVVVITYLQHTNPTLPHFTHSTWTFARGASATIDRSFCLGPLDIDKHLFHGIVGTHVVHHLCSSIPFYHAYEATDAVRTVMGRHYREDRDTPLMKALFRNVRGCQFVEEISLAPSQQIHPSMIALARLTLLRQHLDSSFDPPPLPSAMIKNPDKDKIVMEKSIPPLPKERLPLPHRINCFLQLWLLKSLATLYFLYLRLVNAPQPGTQPTLTKRYAYRPTLETRIFYPRSYNPAQRQLLPLYLNIHGGGFVMCDASVDDTFCSAWANCTGMLVVNLNYRKAPLHPFPTATFDVAEVAKCVLADDTLPIDHSRIAIGGFSAGGNLALSASQLPGLKGLIKAAVIYYPIVDFGHPPNEKLDARPYKGGPTDNLERTSWWLDWGYVSVGQDRRNPLLSPVYAGKDELPPWIYMIGAQWDMLRLETQKMIHGLAGLEGRVGAEQEEDFEVGRYKWTLARGCPHGFTHASPRKKGGNSRRKREEIAQGIYEEAHAWLKKAQVLS</sequence>
<dbReference type="PANTHER" id="PTHR32100">
    <property type="entry name" value="OMEGA-6 FATTY ACID DESATURASE, CHLOROPLASTIC"/>
    <property type="match status" value="1"/>
</dbReference>
<dbReference type="InterPro" id="IPR012171">
    <property type="entry name" value="Fatty_acid_desaturase"/>
</dbReference>
<dbReference type="CDD" id="cd03507">
    <property type="entry name" value="Delta12-FADS-like"/>
    <property type="match status" value="1"/>
</dbReference>
<dbReference type="GO" id="GO:0016787">
    <property type="term" value="F:hydrolase activity"/>
    <property type="evidence" value="ECO:0007669"/>
    <property type="project" value="InterPro"/>
</dbReference>
<dbReference type="InterPro" id="IPR013094">
    <property type="entry name" value="AB_hydrolase_3"/>
</dbReference>
<proteinExistence type="predicted"/>
<dbReference type="Pfam" id="PF07859">
    <property type="entry name" value="Abhydrolase_3"/>
    <property type="match status" value="1"/>
</dbReference>
<comment type="caution">
    <text evidence="4">The sequence shown here is derived from an EMBL/GenBank/DDBJ whole genome shotgun (WGS) entry which is preliminary data.</text>
</comment>
<feature type="transmembrane region" description="Helical" evidence="1">
    <location>
        <begin position="81"/>
        <end position="100"/>
    </location>
</feature>
<protein>
    <recommendedName>
        <fullName evidence="6">Alpha/beta hydrolase fold-3 domain-containing protein</fullName>
    </recommendedName>
</protein>
<feature type="domain" description="Fatty acid desaturase" evidence="2">
    <location>
        <begin position="81"/>
        <end position="365"/>
    </location>
</feature>
<evidence type="ECO:0000313" key="4">
    <source>
        <dbReference type="EMBL" id="OQE93058.1"/>
    </source>
</evidence>
<dbReference type="GO" id="GO:0016491">
    <property type="term" value="F:oxidoreductase activity"/>
    <property type="evidence" value="ECO:0007669"/>
    <property type="project" value="InterPro"/>
</dbReference>
<dbReference type="Gene3D" id="3.40.50.1820">
    <property type="entry name" value="alpha/beta hydrolase"/>
    <property type="match status" value="1"/>
</dbReference>
<evidence type="ECO:0000259" key="2">
    <source>
        <dbReference type="Pfam" id="PF00487"/>
    </source>
</evidence>
<evidence type="ECO:0000313" key="5">
    <source>
        <dbReference type="Proteomes" id="UP000191691"/>
    </source>
</evidence>
<dbReference type="Pfam" id="PF00487">
    <property type="entry name" value="FA_desaturase"/>
    <property type="match status" value="1"/>
</dbReference>
<name>A0A1V6Z0K4_PENNA</name>
<dbReference type="GO" id="GO:0017000">
    <property type="term" value="P:antibiotic biosynthetic process"/>
    <property type="evidence" value="ECO:0007669"/>
    <property type="project" value="UniProtKB-ARBA"/>
</dbReference>
<keyword evidence="1" id="KW-0472">Membrane</keyword>
<organism evidence="4 5">
    <name type="scientific">Penicillium nalgiovense</name>
    <dbReference type="NCBI Taxonomy" id="60175"/>
    <lineage>
        <taxon>Eukaryota</taxon>
        <taxon>Fungi</taxon>
        <taxon>Dikarya</taxon>
        <taxon>Ascomycota</taxon>
        <taxon>Pezizomycotina</taxon>
        <taxon>Eurotiomycetes</taxon>
        <taxon>Eurotiomycetidae</taxon>
        <taxon>Eurotiales</taxon>
        <taxon>Aspergillaceae</taxon>
        <taxon>Penicillium</taxon>
    </lineage>
</organism>